<gene>
    <name evidence="4" type="ORF">SAMN04490239_5207</name>
</gene>
<feature type="transmembrane region" description="Helical" evidence="2">
    <location>
        <begin position="200"/>
        <end position="218"/>
    </location>
</feature>
<evidence type="ECO:0000256" key="1">
    <source>
        <dbReference type="ARBA" id="ARBA00007362"/>
    </source>
</evidence>
<feature type="transmembrane region" description="Helical" evidence="2">
    <location>
        <begin position="230"/>
        <end position="252"/>
    </location>
</feature>
<dbReference type="RefSeq" id="WP_072949526.1">
    <property type="nucleotide sequence ID" value="NZ_FNSV01000005.1"/>
</dbReference>
<feature type="transmembrane region" description="Helical" evidence="2">
    <location>
        <begin position="259"/>
        <end position="279"/>
    </location>
</feature>
<proteinExistence type="inferred from homology"/>
<evidence type="ECO:0000256" key="2">
    <source>
        <dbReference type="SAM" id="Phobius"/>
    </source>
</evidence>
<keyword evidence="2" id="KW-1133">Transmembrane helix</keyword>
<evidence type="ECO:0000259" key="3">
    <source>
        <dbReference type="Pfam" id="PF00892"/>
    </source>
</evidence>
<dbReference type="InterPro" id="IPR000620">
    <property type="entry name" value="EamA_dom"/>
</dbReference>
<dbReference type="OrthoDB" id="5315632at2"/>
<evidence type="ECO:0000313" key="5">
    <source>
        <dbReference type="Proteomes" id="UP000183561"/>
    </source>
</evidence>
<keyword evidence="2" id="KW-0472">Membrane</keyword>
<feature type="transmembrane region" description="Helical" evidence="2">
    <location>
        <begin position="166"/>
        <end position="188"/>
    </location>
</feature>
<feature type="domain" description="EamA" evidence="3">
    <location>
        <begin position="168"/>
        <end position="302"/>
    </location>
</feature>
<dbReference type="Pfam" id="PF00892">
    <property type="entry name" value="EamA"/>
    <property type="match status" value="2"/>
</dbReference>
<accession>A0A1H4UV81</accession>
<feature type="transmembrane region" description="Helical" evidence="2">
    <location>
        <begin position="137"/>
        <end position="160"/>
    </location>
</feature>
<name>A0A1H4UV81_9NOCA</name>
<dbReference type="PANTHER" id="PTHR22911">
    <property type="entry name" value="ACYL-MALONYL CONDENSING ENZYME-RELATED"/>
    <property type="match status" value="1"/>
</dbReference>
<dbReference type="EMBL" id="FNSV01000005">
    <property type="protein sequence ID" value="SEC72615.1"/>
    <property type="molecule type" value="Genomic_DNA"/>
</dbReference>
<reference evidence="5" key="1">
    <citation type="submission" date="2016-10" db="EMBL/GenBank/DDBJ databases">
        <authorList>
            <person name="Varghese N."/>
            <person name="Submissions S."/>
        </authorList>
    </citation>
    <scope>NUCLEOTIDE SEQUENCE [LARGE SCALE GENOMIC DNA]</scope>
    <source>
        <strain evidence="5">DSM 44498</strain>
    </source>
</reference>
<dbReference type="Proteomes" id="UP000183561">
    <property type="component" value="Unassembled WGS sequence"/>
</dbReference>
<comment type="similarity">
    <text evidence="1">Belongs to the EamA transporter family.</text>
</comment>
<keyword evidence="2" id="KW-0812">Transmembrane</keyword>
<feature type="transmembrane region" description="Helical" evidence="2">
    <location>
        <begin position="285"/>
        <end position="302"/>
    </location>
</feature>
<dbReference type="AlphaFoldDB" id="A0A1H4UV81"/>
<feature type="domain" description="EamA" evidence="3">
    <location>
        <begin position="26"/>
        <end position="153"/>
    </location>
</feature>
<sequence length="362" mass="37554">MTTALRLRPRALVSPSFSIASVDPRLLVLAGAVATSLTGSLIKLSGVEPATSTFFRCALALPILGFLALQEFRRHGGIPLRVIAAQVLGGMMLGVDFALWARSIQMIGAGISTVVVNVQVIVVPLLAWIVFRARVPLRFVVAVPFLFAGVALAGGILGGSGEGDQLFLGTLLSLAAGVAYGIYIFVIGRAGSAHRASSQVFVSTIAAGVVGTAVGSLWGTVDLTPGWPALGWLAALSLSSQVLGWVLIGFALPRLAAEVGATLLLLQPVLAMLFSIVIVHERPSIGQFAGCALVVAAVWMVTRVRPAGRRSVTARIAESPAARPVVRRSTPSAVTVRRPAARAGGVAASRCTAHGRPVDRAR</sequence>
<dbReference type="SUPFAM" id="SSF103481">
    <property type="entry name" value="Multidrug resistance efflux transporter EmrE"/>
    <property type="match status" value="2"/>
</dbReference>
<evidence type="ECO:0000313" key="4">
    <source>
        <dbReference type="EMBL" id="SEC72615.1"/>
    </source>
</evidence>
<keyword evidence="5" id="KW-1185">Reference proteome</keyword>
<dbReference type="GO" id="GO:0016020">
    <property type="term" value="C:membrane"/>
    <property type="evidence" value="ECO:0007669"/>
    <property type="project" value="InterPro"/>
</dbReference>
<protein>
    <submittedName>
        <fullName evidence="4">EamA-like transporter family protein</fullName>
    </submittedName>
</protein>
<organism evidence="4 5">
    <name type="scientific">Rhodococcus koreensis</name>
    <dbReference type="NCBI Taxonomy" id="99653"/>
    <lineage>
        <taxon>Bacteria</taxon>
        <taxon>Bacillati</taxon>
        <taxon>Actinomycetota</taxon>
        <taxon>Actinomycetes</taxon>
        <taxon>Mycobacteriales</taxon>
        <taxon>Nocardiaceae</taxon>
        <taxon>Rhodococcus</taxon>
    </lineage>
</organism>
<feature type="transmembrane region" description="Helical" evidence="2">
    <location>
        <begin position="82"/>
        <end position="101"/>
    </location>
</feature>
<dbReference type="InterPro" id="IPR037185">
    <property type="entry name" value="EmrE-like"/>
</dbReference>
<feature type="transmembrane region" description="Helical" evidence="2">
    <location>
        <begin position="107"/>
        <end position="130"/>
    </location>
</feature>